<dbReference type="EMBL" id="CAJVQC010019914">
    <property type="protein sequence ID" value="CAG8704545.1"/>
    <property type="molecule type" value="Genomic_DNA"/>
</dbReference>
<feature type="non-terminal residue" evidence="1">
    <location>
        <position position="1"/>
    </location>
</feature>
<reference evidence="1" key="1">
    <citation type="submission" date="2021-06" db="EMBL/GenBank/DDBJ databases">
        <authorList>
            <person name="Kallberg Y."/>
            <person name="Tangrot J."/>
            <person name="Rosling A."/>
        </authorList>
    </citation>
    <scope>NUCLEOTIDE SEQUENCE</scope>
    <source>
        <strain evidence="1">MA461A</strain>
    </source>
</reference>
<dbReference type="Proteomes" id="UP000789920">
    <property type="component" value="Unassembled WGS sequence"/>
</dbReference>
<evidence type="ECO:0000313" key="2">
    <source>
        <dbReference type="Proteomes" id="UP000789920"/>
    </source>
</evidence>
<proteinExistence type="predicted"/>
<sequence>FEEAFEATNNSKKIVEINDEGNAIKERLLPRIFSFIVNKEDTVIFDNQVTIVKL</sequence>
<gene>
    <name evidence="1" type="ORF">RPERSI_LOCUS10180</name>
</gene>
<name>A0ACA9PIU8_9GLOM</name>
<accession>A0ACA9PIU8</accession>
<evidence type="ECO:0000313" key="1">
    <source>
        <dbReference type="EMBL" id="CAG8704545.1"/>
    </source>
</evidence>
<comment type="caution">
    <text evidence="1">The sequence shown here is derived from an EMBL/GenBank/DDBJ whole genome shotgun (WGS) entry which is preliminary data.</text>
</comment>
<protein>
    <submittedName>
        <fullName evidence="1">5289_t:CDS:1</fullName>
    </submittedName>
</protein>
<organism evidence="1 2">
    <name type="scientific">Racocetra persica</name>
    <dbReference type="NCBI Taxonomy" id="160502"/>
    <lineage>
        <taxon>Eukaryota</taxon>
        <taxon>Fungi</taxon>
        <taxon>Fungi incertae sedis</taxon>
        <taxon>Mucoromycota</taxon>
        <taxon>Glomeromycotina</taxon>
        <taxon>Glomeromycetes</taxon>
        <taxon>Diversisporales</taxon>
        <taxon>Gigasporaceae</taxon>
        <taxon>Racocetra</taxon>
    </lineage>
</organism>
<keyword evidence="2" id="KW-1185">Reference proteome</keyword>